<organism evidence="1 2">
    <name type="scientific">Brassica cretica</name>
    <name type="common">Mustard</name>
    <dbReference type="NCBI Taxonomy" id="69181"/>
    <lineage>
        <taxon>Eukaryota</taxon>
        <taxon>Viridiplantae</taxon>
        <taxon>Streptophyta</taxon>
        <taxon>Embryophyta</taxon>
        <taxon>Tracheophyta</taxon>
        <taxon>Spermatophyta</taxon>
        <taxon>Magnoliopsida</taxon>
        <taxon>eudicotyledons</taxon>
        <taxon>Gunneridae</taxon>
        <taxon>Pentapetalae</taxon>
        <taxon>rosids</taxon>
        <taxon>malvids</taxon>
        <taxon>Brassicales</taxon>
        <taxon>Brassicaceae</taxon>
        <taxon>Brassiceae</taxon>
        <taxon>Brassica</taxon>
    </lineage>
</organism>
<dbReference type="AlphaFoldDB" id="A0A8S9ICQ7"/>
<evidence type="ECO:0000313" key="1">
    <source>
        <dbReference type="EMBL" id="KAF2567464.1"/>
    </source>
</evidence>
<evidence type="ECO:0000313" key="2">
    <source>
        <dbReference type="Proteomes" id="UP000712281"/>
    </source>
</evidence>
<comment type="caution">
    <text evidence="1">The sequence shown here is derived from an EMBL/GenBank/DDBJ whole genome shotgun (WGS) entry which is preliminary data.</text>
</comment>
<protein>
    <submittedName>
        <fullName evidence="1">Uncharacterized protein</fullName>
    </submittedName>
</protein>
<reference evidence="1" key="1">
    <citation type="submission" date="2019-12" db="EMBL/GenBank/DDBJ databases">
        <title>Genome sequencing and annotation of Brassica cretica.</title>
        <authorList>
            <person name="Studholme D.J."/>
            <person name="Sarris P.F."/>
        </authorList>
    </citation>
    <scope>NUCLEOTIDE SEQUENCE</scope>
    <source>
        <strain evidence="1">PFS-001/15</strain>
        <tissue evidence="1">Leaf</tissue>
    </source>
</reference>
<accession>A0A8S9ICQ7</accession>
<proteinExistence type="predicted"/>
<sequence>MQLHGLQGATPSSCLRDLVPYRRNNSRGGFHSAQSKAEKGHVESIFITSSSKQLTFPSLEETSSRCVLHMTDHSTRRQTIRCIAHDWSSQQASTQAGATHMTDLN</sequence>
<gene>
    <name evidence="1" type="ORF">F2Q68_00024915</name>
</gene>
<name>A0A8S9ICQ7_BRACR</name>
<dbReference type="EMBL" id="QGKW02001911">
    <property type="protein sequence ID" value="KAF2567464.1"/>
    <property type="molecule type" value="Genomic_DNA"/>
</dbReference>
<dbReference type="Proteomes" id="UP000712281">
    <property type="component" value="Unassembled WGS sequence"/>
</dbReference>